<dbReference type="AlphaFoldDB" id="T1K1U3"/>
<dbReference type="Proteomes" id="UP000015104">
    <property type="component" value="Unassembled WGS sequence"/>
</dbReference>
<sequence length="55" mass="6780">MDSFRWFFTWDSKKGLTKACHPYHLLHYSLDKWLFYSIGAIMFIVHLDYLYPVNY</sequence>
<keyword evidence="1" id="KW-0472">Membrane</keyword>
<dbReference type="EMBL" id="CAEY01001357">
    <property type="status" value="NOT_ANNOTATED_CDS"/>
    <property type="molecule type" value="Genomic_DNA"/>
</dbReference>
<dbReference type="HOGENOM" id="CLU_3034930_0_0_1"/>
<keyword evidence="3" id="KW-1185">Reference proteome</keyword>
<name>T1K1U3_TETUR</name>
<accession>T1K1U3</accession>
<protein>
    <submittedName>
        <fullName evidence="2">Uncharacterized protein</fullName>
    </submittedName>
</protein>
<evidence type="ECO:0000313" key="2">
    <source>
        <dbReference type="EnsemblMetazoa" id="tetur04g02660.1"/>
    </source>
</evidence>
<evidence type="ECO:0000313" key="3">
    <source>
        <dbReference type="Proteomes" id="UP000015104"/>
    </source>
</evidence>
<organism evidence="2 3">
    <name type="scientific">Tetranychus urticae</name>
    <name type="common">Two-spotted spider mite</name>
    <dbReference type="NCBI Taxonomy" id="32264"/>
    <lineage>
        <taxon>Eukaryota</taxon>
        <taxon>Metazoa</taxon>
        <taxon>Ecdysozoa</taxon>
        <taxon>Arthropoda</taxon>
        <taxon>Chelicerata</taxon>
        <taxon>Arachnida</taxon>
        <taxon>Acari</taxon>
        <taxon>Acariformes</taxon>
        <taxon>Trombidiformes</taxon>
        <taxon>Prostigmata</taxon>
        <taxon>Eleutherengona</taxon>
        <taxon>Raphignathae</taxon>
        <taxon>Tetranychoidea</taxon>
        <taxon>Tetranychidae</taxon>
        <taxon>Tetranychus</taxon>
    </lineage>
</organism>
<evidence type="ECO:0000256" key="1">
    <source>
        <dbReference type="SAM" id="Phobius"/>
    </source>
</evidence>
<keyword evidence="1" id="KW-1133">Transmembrane helix</keyword>
<proteinExistence type="predicted"/>
<feature type="transmembrane region" description="Helical" evidence="1">
    <location>
        <begin position="33"/>
        <end position="51"/>
    </location>
</feature>
<keyword evidence="1" id="KW-0812">Transmembrane</keyword>
<reference evidence="3" key="1">
    <citation type="submission" date="2011-08" db="EMBL/GenBank/DDBJ databases">
        <authorList>
            <person name="Rombauts S."/>
        </authorList>
    </citation>
    <scope>NUCLEOTIDE SEQUENCE</scope>
    <source>
        <strain evidence="3">London</strain>
    </source>
</reference>
<reference evidence="2" key="2">
    <citation type="submission" date="2015-06" db="UniProtKB">
        <authorList>
            <consortium name="EnsemblMetazoa"/>
        </authorList>
    </citation>
    <scope>IDENTIFICATION</scope>
</reference>
<dbReference type="EnsemblMetazoa" id="tetur04g02660.1">
    <property type="protein sequence ID" value="tetur04g02660.1"/>
    <property type="gene ID" value="tetur04g02660"/>
</dbReference>